<comment type="caution">
    <text evidence="2">Lacks conserved residue(s) required for the propagation of feature annotation.</text>
</comment>
<gene>
    <name evidence="4" type="ORF">KH327_05995</name>
</gene>
<name>A0A943XVE8_9FIRM</name>
<proteinExistence type="inferred from homology"/>
<dbReference type="SUPFAM" id="SSF50249">
    <property type="entry name" value="Nucleic acid-binding proteins"/>
    <property type="match status" value="1"/>
</dbReference>
<evidence type="ECO:0000256" key="1">
    <source>
        <dbReference type="ARBA" id="ARBA00023125"/>
    </source>
</evidence>
<dbReference type="NCBIfam" id="TIGR00621">
    <property type="entry name" value="ssb"/>
    <property type="match status" value="1"/>
</dbReference>
<dbReference type="Pfam" id="PF00436">
    <property type="entry name" value="SSB"/>
    <property type="match status" value="1"/>
</dbReference>
<sequence>MNNVSLVGRLVRDLELRYTQNGVAFARLTVAVDKALSKEKRQELQNANKPTANFIPCVVWGKLAENMANYTGKGSLVAIGGEIETGSYQSNEGRTVYTTEVRVSNVQFLESGKRNNNQGQANQNNMNNEQTYQEETGDEGFFPMSSDDIPF</sequence>
<protein>
    <recommendedName>
        <fullName evidence="2 3">Single-stranded DNA-binding protein</fullName>
        <shortName evidence="2">SSB</shortName>
    </recommendedName>
</protein>
<dbReference type="Gene3D" id="2.40.50.140">
    <property type="entry name" value="Nucleic acid-binding proteins"/>
    <property type="match status" value="1"/>
</dbReference>
<keyword evidence="1 2" id="KW-0238">DNA-binding</keyword>
<dbReference type="InterPro" id="IPR011344">
    <property type="entry name" value="ssDNA-bd"/>
</dbReference>
<evidence type="ECO:0000256" key="2">
    <source>
        <dbReference type="HAMAP-Rule" id="MF_00984"/>
    </source>
</evidence>
<comment type="caution">
    <text evidence="4">The sequence shown here is derived from an EMBL/GenBank/DDBJ whole genome shotgun (WGS) entry which is preliminary data.</text>
</comment>
<dbReference type="CDD" id="cd04496">
    <property type="entry name" value="SSB_OBF"/>
    <property type="match status" value="1"/>
</dbReference>
<comment type="subunit">
    <text evidence="2">Homotetramer.</text>
</comment>
<organism evidence="4 5">
    <name type="scientific">Peptoniphilus harei</name>
    <dbReference type="NCBI Taxonomy" id="54005"/>
    <lineage>
        <taxon>Bacteria</taxon>
        <taxon>Bacillati</taxon>
        <taxon>Bacillota</taxon>
        <taxon>Tissierellia</taxon>
        <taxon>Tissierellales</taxon>
        <taxon>Peptoniphilaceae</taxon>
        <taxon>Peptoniphilus</taxon>
    </lineage>
</organism>
<evidence type="ECO:0000256" key="3">
    <source>
        <dbReference type="PIRNR" id="PIRNR002070"/>
    </source>
</evidence>
<dbReference type="HAMAP" id="MF_00984">
    <property type="entry name" value="SSB"/>
    <property type="match status" value="1"/>
</dbReference>
<accession>A0A943XVE8</accession>
<evidence type="ECO:0000313" key="4">
    <source>
        <dbReference type="EMBL" id="MBS6535365.1"/>
    </source>
</evidence>
<dbReference type="GO" id="GO:0006260">
    <property type="term" value="P:DNA replication"/>
    <property type="evidence" value="ECO:0007669"/>
    <property type="project" value="InterPro"/>
</dbReference>
<dbReference type="PIRSF" id="PIRSF002070">
    <property type="entry name" value="SSB"/>
    <property type="match status" value="1"/>
</dbReference>
<dbReference type="Proteomes" id="UP000748991">
    <property type="component" value="Unassembled WGS sequence"/>
</dbReference>
<dbReference type="GO" id="GO:0009295">
    <property type="term" value="C:nucleoid"/>
    <property type="evidence" value="ECO:0007669"/>
    <property type="project" value="TreeGrafter"/>
</dbReference>
<dbReference type="PROSITE" id="PS50935">
    <property type="entry name" value="SSB"/>
    <property type="match status" value="1"/>
</dbReference>
<dbReference type="EMBL" id="JAGZZP010000010">
    <property type="protein sequence ID" value="MBS6535365.1"/>
    <property type="molecule type" value="Genomic_DNA"/>
</dbReference>
<dbReference type="PANTHER" id="PTHR10302">
    <property type="entry name" value="SINGLE-STRANDED DNA-BINDING PROTEIN"/>
    <property type="match status" value="1"/>
</dbReference>
<dbReference type="AlphaFoldDB" id="A0A943XVE8"/>
<dbReference type="GO" id="GO:0003697">
    <property type="term" value="F:single-stranded DNA binding"/>
    <property type="evidence" value="ECO:0007669"/>
    <property type="project" value="UniProtKB-UniRule"/>
</dbReference>
<reference evidence="4" key="1">
    <citation type="submission" date="2021-02" db="EMBL/GenBank/DDBJ databases">
        <title>Infant gut strain persistence is associated with maternal origin, phylogeny, and functional potential including surface adhesion and iron acquisition.</title>
        <authorList>
            <person name="Lou Y.C."/>
        </authorList>
    </citation>
    <scope>NUCLEOTIDE SEQUENCE</scope>
    <source>
        <strain evidence="4">L3_060_052G1_dasL3_060_052G1_concoct_1</strain>
    </source>
</reference>
<dbReference type="InterPro" id="IPR012340">
    <property type="entry name" value="NA-bd_OB-fold"/>
</dbReference>
<dbReference type="RefSeq" id="WP_278637931.1">
    <property type="nucleotide sequence ID" value="NZ_JAGZZP010000010.1"/>
</dbReference>
<evidence type="ECO:0000313" key="5">
    <source>
        <dbReference type="Proteomes" id="UP000748991"/>
    </source>
</evidence>
<dbReference type="PANTHER" id="PTHR10302:SF27">
    <property type="entry name" value="SINGLE-STRANDED DNA-BINDING PROTEIN"/>
    <property type="match status" value="1"/>
</dbReference>
<dbReference type="InterPro" id="IPR000424">
    <property type="entry name" value="Primosome_PriB/ssb"/>
</dbReference>